<keyword evidence="1" id="KW-0472">Membrane</keyword>
<feature type="transmembrane region" description="Helical" evidence="1">
    <location>
        <begin position="152"/>
        <end position="182"/>
    </location>
</feature>
<reference evidence="2 3" key="1">
    <citation type="journal article" date="2019" name="Environ. Microbiol.">
        <title>Species interactions and distinct microbial communities in high Arctic permafrost affected cryosols are associated with the CH4 and CO2 gas fluxes.</title>
        <authorList>
            <person name="Altshuler I."/>
            <person name="Hamel J."/>
            <person name="Turney S."/>
            <person name="Magnuson E."/>
            <person name="Levesque R."/>
            <person name="Greer C."/>
            <person name="Whyte L.G."/>
        </authorList>
    </citation>
    <scope>NUCLEOTIDE SEQUENCE [LARGE SCALE GENOMIC DNA]</scope>
    <source>
        <strain evidence="2 3">S9.3A</strain>
    </source>
</reference>
<feature type="transmembrane region" description="Helical" evidence="1">
    <location>
        <begin position="6"/>
        <end position="31"/>
    </location>
</feature>
<feature type="transmembrane region" description="Helical" evidence="1">
    <location>
        <begin position="74"/>
        <end position="95"/>
    </location>
</feature>
<accession>A0A502D4C1</accession>
<comment type="caution">
    <text evidence="2">The sequence shown here is derived from an EMBL/GenBank/DDBJ whole genome shotgun (WGS) entry which is preliminary data.</text>
</comment>
<evidence type="ECO:0008006" key="4">
    <source>
        <dbReference type="Google" id="ProtNLM"/>
    </source>
</evidence>
<dbReference type="Proteomes" id="UP000317722">
    <property type="component" value="Unassembled WGS sequence"/>
</dbReference>
<feature type="transmembrane region" description="Helical" evidence="1">
    <location>
        <begin position="269"/>
        <end position="292"/>
    </location>
</feature>
<keyword evidence="3" id="KW-1185">Reference proteome</keyword>
<proteinExistence type="predicted"/>
<protein>
    <recommendedName>
        <fullName evidence="4">Glycosyltransferase RgtA/B/C/D-like domain-containing protein</fullName>
    </recommendedName>
</protein>
<gene>
    <name evidence="2" type="ORF">EAH86_01665</name>
</gene>
<organism evidence="2 3">
    <name type="scientific">Pedococcus bigeumensis</name>
    <dbReference type="NCBI Taxonomy" id="433644"/>
    <lineage>
        <taxon>Bacteria</taxon>
        <taxon>Bacillati</taxon>
        <taxon>Actinomycetota</taxon>
        <taxon>Actinomycetes</taxon>
        <taxon>Micrococcales</taxon>
        <taxon>Intrasporangiaceae</taxon>
        <taxon>Pedococcus</taxon>
    </lineage>
</organism>
<feature type="transmembrane region" description="Helical" evidence="1">
    <location>
        <begin position="237"/>
        <end position="257"/>
    </location>
</feature>
<sequence length="444" mass="46594">MLTGGTVAAVAVFVGLGTLVGADCLWLVALGDHILREGSVPDGIPFAAAASAGWPNVLVLSEVLLALIHRLGGAPGLAVTQVVVDVLTLTLVALGARRLGATDRATAPVVVLVAAGAITSLVVVRVQLFSLVPFALLALLLREEHRRPSRRIWLLVPLVVLWSNLHGAVLLGVVVAGTYLVFSRLRSRPLESSAVGLVTLVALLATPAGPRTIQYYLGVMDNEAAARGSELWARPDLTRPFDLLLALAAVALIVLMARSRRPLWEWVAMIGLAVGTVTAARHGVWLLMLAAAPAARGLTRDPGRPEVVRWPGPRWSVAAAVVLVALAAVPWSRGAHTAPVDDAVVKLVAGTAGQRVVLAPEPMVESLAVAGVRVWLSDPVDAFGRSDQAAYLDFLEGSAAGRRALDAVEVVVVEDGSPPEGLVDTSGGWTLGGELEGWRVYTRR</sequence>
<evidence type="ECO:0000256" key="1">
    <source>
        <dbReference type="SAM" id="Phobius"/>
    </source>
</evidence>
<feature type="transmembrane region" description="Helical" evidence="1">
    <location>
        <begin position="194"/>
        <end position="217"/>
    </location>
</feature>
<dbReference type="EMBL" id="RCZM01000001">
    <property type="protein sequence ID" value="TPG19239.1"/>
    <property type="molecule type" value="Genomic_DNA"/>
</dbReference>
<dbReference type="AlphaFoldDB" id="A0A502D4C1"/>
<evidence type="ECO:0000313" key="3">
    <source>
        <dbReference type="Proteomes" id="UP000317722"/>
    </source>
</evidence>
<name>A0A502D4C1_9MICO</name>
<feature type="transmembrane region" description="Helical" evidence="1">
    <location>
        <begin position="107"/>
        <end position="140"/>
    </location>
</feature>
<evidence type="ECO:0000313" key="2">
    <source>
        <dbReference type="EMBL" id="TPG19239.1"/>
    </source>
</evidence>
<keyword evidence="1" id="KW-1133">Transmembrane helix</keyword>
<keyword evidence="1" id="KW-0812">Transmembrane</keyword>